<dbReference type="Gene3D" id="2.60.40.640">
    <property type="match status" value="1"/>
</dbReference>
<dbReference type="InParanoid" id="A0A168RT75"/>
<dbReference type="PANTHER" id="PTHR11188">
    <property type="entry name" value="ARRESTIN DOMAIN CONTAINING PROTEIN"/>
    <property type="match status" value="1"/>
</dbReference>
<accession>A0A168RT75</accession>
<proteinExistence type="predicted"/>
<dbReference type="EMBL" id="LT554740">
    <property type="protein sequence ID" value="SAM07360.1"/>
    <property type="molecule type" value="Genomic_DNA"/>
</dbReference>
<dbReference type="InterPro" id="IPR014752">
    <property type="entry name" value="Arrestin-like_C"/>
</dbReference>
<evidence type="ECO:0000313" key="4">
    <source>
        <dbReference type="Proteomes" id="UP000078561"/>
    </source>
</evidence>
<organism evidence="3">
    <name type="scientific">Absidia glauca</name>
    <name type="common">Pin mould</name>
    <dbReference type="NCBI Taxonomy" id="4829"/>
    <lineage>
        <taxon>Eukaryota</taxon>
        <taxon>Fungi</taxon>
        <taxon>Fungi incertae sedis</taxon>
        <taxon>Mucoromycota</taxon>
        <taxon>Mucoromycotina</taxon>
        <taxon>Mucoromycetes</taxon>
        <taxon>Mucorales</taxon>
        <taxon>Cunninghamellaceae</taxon>
        <taxon>Absidia</taxon>
    </lineage>
</organism>
<dbReference type="SUPFAM" id="SSF81296">
    <property type="entry name" value="E set domains"/>
    <property type="match status" value="1"/>
</dbReference>
<feature type="domain" description="Arrestin-like N-terminal" evidence="2">
    <location>
        <begin position="27"/>
        <end position="141"/>
    </location>
</feature>
<name>A0A168RT75_ABSGL</name>
<evidence type="ECO:0000256" key="1">
    <source>
        <dbReference type="SAM" id="MobiDB-lite"/>
    </source>
</evidence>
<dbReference type="GO" id="GO:0005737">
    <property type="term" value="C:cytoplasm"/>
    <property type="evidence" value="ECO:0007669"/>
    <property type="project" value="TreeGrafter"/>
</dbReference>
<feature type="compositionally biased region" description="Polar residues" evidence="1">
    <location>
        <begin position="372"/>
        <end position="381"/>
    </location>
</feature>
<dbReference type="OrthoDB" id="2285887at2759"/>
<dbReference type="PANTHER" id="PTHR11188:SF17">
    <property type="entry name" value="FI21816P1"/>
    <property type="match status" value="1"/>
</dbReference>
<feature type="compositionally biased region" description="Polar residues" evidence="1">
    <location>
        <begin position="391"/>
        <end position="408"/>
    </location>
</feature>
<dbReference type="Proteomes" id="UP000078561">
    <property type="component" value="Unassembled WGS sequence"/>
</dbReference>
<keyword evidence="4" id="KW-1185">Reference proteome</keyword>
<evidence type="ECO:0000259" key="2">
    <source>
        <dbReference type="Pfam" id="PF00339"/>
    </source>
</evidence>
<evidence type="ECO:0000313" key="3">
    <source>
        <dbReference type="EMBL" id="SAM07360.1"/>
    </source>
</evidence>
<sequence length="408" mass="45401">MQFFKPASNGETLQLFTSSHGRECSIAYGAGSVISGSVILETSQHVQVHQLKVVFQCQVFHDQQLMTNLFCVEEAIPLNDHAMTASSDNRTTVVTAGSYLYLFAIQLPQTNYPPSLTESTFPTVGGTQIRYTIQAFMDYPDNRPTLISNEAPILYLPLVAPRTDPMKDRTATENDAKNTYTMGDRSALLMKAKLTQSSYCPGDECTIQLTTDNNTNTKINHVYVTFITQCSTDQHIITHQAIPVSIPKQTTNHMTHISVPIARSCLPTFDYDQHGIQIHVAHHIILGLTPSTKDDQAPSSPTSSRFFSLGSFYGNSNFSTIKPLQLPITITTLRTSQPMIVEYDRLSQWPTFISTSSQDQQQNDETDLDRQYSVSPSNSIPMDQDEPRLDGQQTHLTVPTRLAPTTLS</sequence>
<dbReference type="GO" id="GO:0015031">
    <property type="term" value="P:protein transport"/>
    <property type="evidence" value="ECO:0007669"/>
    <property type="project" value="TreeGrafter"/>
</dbReference>
<feature type="region of interest" description="Disordered" evidence="1">
    <location>
        <begin position="355"/>
        <end position="408"/>
    </location>
</feature>
<dbReference type="InterPro" id="IPR011021">
    <property type="entry name" value="Arrestin-like_N"/>
</dbReference>
<protein>
    <recommendedName>
        <fullName evidence="2">Arrestin-like N-terminal domain-containing protein</fullName>
    </recommendedName>
</protein>
<dbReference type="AlphaFoldDB" id="A0A168RT75"/>
<dbReference type="InterPro" id="IPR014756">
    <property type="entry name" value="Ig_E-set"/>
</dbReference>
<gene>
    <name evidence="3" type="primary">ABSGL_13001.1 scaffold 13554</name>
</gene>
<dbReference type="InterPro" id="IPR050357">
    <property type="entry name" value="Arrestin_domain-protein"/>
</dbReference>
<dbReference type="STRING" id="4829.A0A168RT75"/>
<dbReference type="Pfam" id="PF00339">
    <property type="entry name" value="Arrestin_N"/>
    <property type="match status" value="1"/>
</dbReference>
<reference evidence="3" key="1">
    <citation type="submission" date="2016-04" db="EMBL/GenBank/DDBJ databases">
        <authorList>
            <person name="Evans L.H."/>
            <person name="Alamgir A."/>
            <person name="Owens N."/>
            <person name="Weber N.D."/>
            <person name="Virtaneva K."/>
            <person name="Barbian K."/>
            <person name="Babar A."/>
            <person name="Rosenke K."/>
        </authorList>
    </citation>
    <scope>NUCLEOTIDE SEQUENCE [LARGE SCALE GENOMIC DNA]</scope>
    <source>
        <strain evidence="3">CBS 101.48</strain>
    </source>
</reference>